<evidence type="ECO:0000256" key="6">
    <source>
        <dbReference type="ARBA" id="ARBA00040253"/>
    </source>
</evidence>
<evidence type="ECO:0000256" key="3">
    <source>
        <dbReference type="ARBA" id="ARBA00022827"/>
    </source>
</evidence>
<keyword evidence="4" id="KW-0560">Oxidoreductase</keyword>
<feature type="non-terminal residue" evidence="15">
    <location>
        <position position="1"/>
    </location>
</feature>
<evidence type="ECO:0000256" key="11">
    <source>
        <dbReference type="ARBA" id="ARBA00049275"/>
    </source>
</evidence>
<evidence type="ECO:0000256" key="7">
    <source>
        <dbReference type="ARBA" id="ARBA00041541"/>
    </source>
</evidence>
<protein>
    <recommendedName>
        <fullName evidence="6">Ferroptosis suppressor protein 1</fullName>
    </recommendedName>
    <alternativeName>
        <fullName evidence="7">Apoptosis-inducing factor homologous mitochondrion-associated inducer of death</fullName>
    </alternativeName>
    <alternativeName>
        <fullName evidence="8">p53-responsive gene 3 protein</fullName>
    </alternativeName>
</protein>
<evidence type="ECO:0000256" key="8">
    <source>
        <dbReference type="ARBA" id="ARBA00042318"/>
    </source>
</evidence>
<accession>A0A9Y3SB66</accession>
<organism evidence="14 15">
    <name type="scientific">Pundamilia nyererei</name>
    <dbReference type="NCBI Taxonomy" id="303518"/>
    <lineage>
        <taxon>Eukaryota</taxon>
        <taxon>Metazoa</taxon>
        <taxon>Chordata</taxon>
        <taxon>Craniata</taxon>
        <taxon>Vertebrata</taxon>
        <taxon>Euteleostomi</taxon>
        <taxon>Actinopterygii</taxon>
        <taxon>Neopterygii</taxon>
        <taxon>Teleostei</taxon>
        <taxon>Neoteleostei</taxon>
        <taxon>Acanthomorphata</taxon>
        <taxon>Ovalentaria</taxon>
        <taxon>Cichlomorphae</taxon>
        <taxon>Cichliformes</taxon>
        <taxon>Cichlidae</taxon>
        <taxon>African cichlids</taxon>
        <taxon>Pseudocrenilabrinae</taxon>
        <taxon>Haplochromini</taxon>
        <taxon>Pundamilia</taxon>
    </lineage>
</organism>
<evidence type="ECO:0000256" key="1">
    <source>
        <dbReference type="ARBA" id="ARBA00006442"/>
    </source>
</evidence>
<evidence type="ECO:0000313" key="14">
    <source>
        <dbReference type="Proteomes" id="UP000695023"/>
    </source>
</evidence>
<dbReference type="Proteomes" id="UP000695023">
    <property type="component" value="Unplaced"/>
</dbReference>
<evidence type="ECO:0000256" key="9">
    <source>
        <dbReference type="ARBA" id="ARBA00048412"/>
    </source>
</evidence>
<evidence type="ECO:0000256" key="2">
    <source>
        <dbReference type="ARBA" id="ARBA00022630"/>
    </source>
</evidence>
<dbReference type="GeneID" id="102211211"/>
<comment type="catalytic activity">
    <reaction evidence="10">
        <text>ubiquinone-10 + NADH + H(+) = ubiquinol-10 + NAD(+)</text>
        <dbReference type="Rhea" id="RHEA:61984"/>
        <dbReference type="ChEBI" id="CHEBI:15378"/>
        <dbReference type="ChEBI" id="CHEBI:46245"/>
        <dbReference type="ChEBI" id="CHEBI:57540"/>
        <dbReference type="ChEBI" id="CHEBI:57945"/>
        <dbReference type="ChEBI" id="CHEBI:64183"/>
    </reaction>
    <physiologicalReaction direction="left-to-right" evidence="10">
        <dbReference type="Rhea" id="RHEA:61985"/>
    </physiologicalReaction>
</comment>
<name>A0A9Y3SB66_9CICH</name>
<evidence type="ECO:0000313" key="15">
    <source>
        <dbReference type="RefSeq" id="XP_005756056.1"/>
    </source>
</evidence>
<keyword evidence="3" id="KW-0274">FAD</keyword>
<evidence type="ECO:0000256" key="4">
    <source>
        <dbReference type="ARBA" id="ARBA00023002"/>
    </source>
</evidence>
<proteinExistence type="inferred from homology"/>
<dbReference type="GO" id="GO:0004174">
    <property type="term" value="F:electron-transferring-flavoprotein dehydrogenase activity"/>
    <property type="evidence" value="ECO:0007669"/>
    <property type="project" value="TreeGrafter"/>
</dbReference>
<keyword evidence="2" id="KW-0285">Flavoprotein</keyword>
<dbReference type="Pfam" id="PF07992">
    <property type="entry name" value="Pyr_redox_2"/>
    <property type="match status" value="1"/>
</dbReference>
<dbReference type="InterPro" id="IPR023753">
    <property type="entry name" value="FAD/NAD-binding_dom"/>
</dbReference>
<dbReference type="GO" id="GO:0005739">
    <property type="term" value="C:mitochondrion"/>
    <property type="evidence" value="ECO:0007669"/>
    <property type="project" value="TreeGrafter"/>
</dbReference>
<dbReference type="GO" id="GO:0043065">
    <property type="term" value="P:positive regulation of apoptotic process"/>
    <property type="evidence" value="ECO:0007669"/>
    <property type="project" value="TreeGrafter"/>
</dbReference>
<evidence type="ECO:0000256" key="12">
    <source>
        <dbReference type="ARBA" id="ARBA00049479"/>
    </source>
</evidence>
<dbReference type="RefSeq" id="XP_005756056.1">
    <property type="nucleotide sequence ID" value="XM_005755999.1"/>
</dbReference>
<evidence type="ECO:0000259" key="13">
    <source>
        <dbReference type="Pfam" id="PF07992"/>
    </source>
</evidence>
<feature type="domain" description="FAD/NAD(P)-binding" evidence="13">
    <location>
        <begin position="2"/>
        <end position="74"/>
    </location>
</feature>
<dbReference type="GO" id="GO:0050660">
    <property type="term" value="F:flavin adenine dinucleotide binding"/>
    <property type="evidence" value="ECO:0007669"/>
    <property type="project" value="TreeGrafter"/>
</dbReference>
<comment type="similarity">
    <text evidence="1">Belongs to the FAD-dependent oxidoreductase family.</text>
</comment>
<evidence type="ECO:0000256" key="5">
    <source>
        <dbReference type="ARBA" id="ARBA00037027"/>
    </source>
</evidence>
<dbReference type="GO" id="GO:0008637">
    <property type="term" value="P:apoptotic mitochondrial changes"/>
    <property type="evidence" value="ECO:0007669"/>
    <property type="project" value="TreeGrafter"/>
</dbReference>
<gene>
    <name evidence="15" type="primary">LOC102211211</name>
</gene>
<comment type="catalytic activity">
    <reaction evidence="11">
        <text>phylloquinone + NADH + H(+) = phylloquinol + NAD(+)</text>
        <dbReference type="Rhea" id="RHEA:74075"/>
        <dbReference type="ChEBI" id="CHEBI:15378"/>
        <dbReference type="ChEBI" id="CHEBI:18067"/>
        <dbReference type="ChEBI" id="CHEBI:28433"/>
        <dbReference type="ChEBI" id="CHEBI:57540"/>
        <dbReference type="ChEBI" id="CHEBI:57945"/>
    </reaction>
    <physiologicalReaction direction="left-to-right" evidence="11">
        <dbReference type="Rhea" id="RHEA:74076"/>
    </physiologicalReaction>
</comment>
<sequence length="146" mass="15817">TDHGETLVTDLIICCTGLKINSAAYSATFNDSMAENGALKVNGHLQVDGFSNIFAVGDCTNVNEPKTAYNAGFHAAVAVANIANSVSGKELTSYQTGNVTMLLAMGHDDGVGQYNGFRLPRWFVAWGKSRDVLVWKSWKEMKQKQP</sequence>
<dbReference type="PANTHER" id="PTHR43735:SF3">
    <property type="entry name" value="FERROPTOSIS SUPPRESSOR PROTEIN 1"/>
    <property type="match status" value="1"/>
</dbReference>
<keyword evidence="14" id="KW-1185">Reference proteome</keyword>
<dbReference type="SUPFAM" id="SSF51905">
    <property type="entry name" value="FAD/NAD(P)-binding domain"/>
    <property type="match status" value="1"/>
</dbReference>
<comment type="cofactor">
    <cofactor evidence="5">
        <name>6-hydroxy-FAD</name>
        <dbReference type="ChEBI" id="CHEBI:60470"/>
    </cofactor>
</comment>
<dbReference type="PANTHER" id="PTHR43735">
    <property type="entry name" value="APOPTOSIS-INDUCING FACTOR 1"/>
    <property type="match status" value="1"/>
</dbReference>
<comment type="catalytic activity">
    <reaction evidence="12">
        <text>menaquinone-4 + NADH + H(+) = menaquinol-4 + NAD(+)</text>
        <dbReference type="Rhea" id="RHEA:74079"/>
        <dbReference type="ChEBI" id="CHEBI:15378"/>
        <dbReference type="ChEBI" id="CHEBI:57540"/>
        <dbReference type="ChEBI" id="CHEBI:57945"/>
        <dbReference type="ChEBI" id="CHEBI:78277"/>
        <dbReference type="ChEBI" id="CHEBI:193091"/>
    </reaction>
    <physiologicalReaction direction="left-to-right" evidence="12">
        <dbReference type="Rhea" id="RHEA:74080"/>
    </physiologicalReaction>
</comment>
<dbReference type="AlphaFoldDB" id="A0A9Y3SB66"/>
<dbReference type="InterPro" id="IPR036188">
    <property type="entry name" value="FAD/NAD-bd_sf"/>
</dbReference>
<reference evidence="15" key="1">
    <citation type="submission" date="2025-08" db="UniProtKB">
        <authorList>
            <consortium name="RefSeq"/>
        </authorList>
    </citation>
    <scope>IDENTIFICATION</scope>
</reference>
<dbReference type="Gene3D" id="3.50.50.100">
    <property type="match status" value="1"/>
</dbReference>
<evidence type="ECO:0000256" key="10">
    <source>
        <dbReference type="ARBA" id="ARBA00049236"/>
    </source>
</evidence>
<comment type="catalytic activity">
    <reaction evidence="9">
        <text>menadione + NADH + H(+) = menadiol + NAD(+)</text>
        <dbReference type="Rhea" id="RHEA:69695"/>
        <dbReference type="ChEBI" id="CHEBI:6746"/>
        <dbReference type="ChEBI" id="CHEBI:15378"/>
        <dbReference type="ChEBI" id="CHEBI:28869"/>
        <dbReference type="ChEBI" id="CHEBI:57540"/>
        <dbReference type="ChEBI" id="CHEBI:57945"/>
    </reaction>
    <physiologicalReaction direction="left-to-right" evidence="9">
        <dbReference type="Rhea" id="RHEA:69696"/>
    </physiologicalReaction>
</comment>